<protein>
    <submittedName>
        <fullName evidence="1">Uncharacterized protein</fullName>
    </submittedName>
</protein>
<evidence type="ECO:0000313" key="2">
    <source>
        <dbReference type="Proteomes" id="UP000238071"/>
    </source>
</evidence>
<comment type="caution">
    <text evidence="1">The sequence shown here is derived from an EMBL/GenBank/DDBJ whole genome shotgun (WGS) entry which is preliminary data.</text>
</comment>
<keyword evidence="2" id="KW-1185">Reference proteome</keyword>
<sequence length="54" mass="5802">MIINGHAEVICVLLLRIRYLGGAQVVAPFEDALVTESPGVTLYGLFNLARCGRA</sequence>
<dbReference type="AlphaFoldDB" id="A0A2S6GXW0"/>
<dbReference type="Proteomes" id="UP000238071">
    <property type="component" value="Unassembled WGS sequence"/>
</dbReference>
<dbReference type="EMBL" id="PTIY01000009">
    <property type="protein sequence ID" value="PPK70000.1"/>
    <property type="molecule type" value="Genomic_DNA"/>
</dbReference>
<organism evidence="1 2">
    <name type="scientific">Methylobacter tundripaludum</name>
    <dbReference type="NCBI Taxonomy" id="173365"/>
    <lineage>
        <taxon>Bacteria</taxon>
        <taxon>Pseudomonadati</taxon>
        <taxon>Pseudomonadota</taxon>
        <taxon>Gammaproteobacteria</taxon>
        <taxon>Methylococcales</taxon>
        <taxon>Methylococcaceae</taxon>
        <taxon>Methylobacter</taxon>
    </lineage>
</organism>
<proteinExistence type="predicted"/>
<gene>
    <name evidence="1" type="ORF">B0F88_10998</name>
</gene>
<evidence type="ECO:0000313" key="1">
    <source>
        <dbReference type="EMBL" id="PPK70000.1"/>
    </source>
</evidence>
<reference evidence="1 2" key="1">
    <citation type="submission" date="2018-02" db="EMBL/GenBank/DDBJ databases">
        <title>Subsurface microbial communities from deep shales in Ohio and West Virginia, USA.</title>
        <authorList>
            <person name="Wrighton K."/>
        </authorList>
    </citation>
    <scope>NUCLEOTIDE SEQUENCE [LARGE SCALE GENOMIC DNA]</scope>
    <source>
        <strain evidence="1 2">OWC-G53F</strain>
    </source>
</reference>
<accession>A0A2S6GXW0</accession>
<name>A0A2S6GXW0_9GAMM</name>